<feature type="domain" description="Histidine kinase" evidence="7">
    <location>
        <begin position="721"/>
        <end position="934"/>
    </location>
</feature>
<dbReference type="InterPro" id="IPR000700">
    <property type="entry name" value="PAS-assoc_C"/>
</dbReference>
<dbReference type="PANTHER" id="PTHR43304:SF1">
    <property type="entry name" value="PAC DOMAIN-CONTAINING PROTEIN"/>
    <property type="match status" value="1"/>
</dbReference>
<evidence type="ECO:0000256" key="6">
    <source>
        <dbReference type="SAM" id="Coils"/>
    </source>
</evidence>
<evidence type="ECO:0000313" key="11">
    <source>
        <dbReference type="Proteomes" id="UP001302806"/>
    </source>
</evidence>
<dbReference type="Pfam" id="PF02518">
    <property type="entry name" value="HATPase_c"/>
    <property type="match status" value="1"/>
</dbReference>
<dbReference type="InterPro" id="IPR036890">
    <property type="entry name" value="HATPase_C_sf"/>
</dbReference>
<accession>A0ABY9XXY0</accession>
<keyword evidence="5" id="KW-0418">Kinase</keyword>
<evidence type="ECO:0000313" key="10">
    <source>
        <dbReference type="EMBL" id="WNH10484.1"/>
    </source>
</evidence>
<evidence type="ECO:0000259" key="7">
    <source>
        <dbReference type="PROSITE" id="PS50109"/>
    </source>
</evidence>
<dbReference type="InterPro" id="IPR029016">
    <property type="entry name" value="GAF-like_dom_sf"/>
</dbReference>
<dbReference type="NCBIfam" id="TIGR00229">
    <property type="entry name" value="sensory_box"/>
    <property type="match status" value="2"/>
</dbReference>
<reference evidence="10 11" key="1">
    <citation type="submission" date="2023-09" db="EMBL/GenBank/DDBJ databases">
        <title>Thalassobella suaedae gen. nov., sp. nov., a marine bacterium of the family Flavobacteriaceae isolated from a halophyte Suaeda japonica.</title>
        <authorList>
            <person name="Lee S.Y."/>
            <person name="Hwang C.Y."/>
        </authorList>
    </citation>
    <scope>NUCLEOTIDE SEQUENCE [LARGE SCALE GENOMIC DNA]</scope>
    <source>
        <strain evidence="10 11">HL-DH14</strain>
    </source>
</reference>
<dbReference type="SUPFAM" id="SSF55781">
    <property type="entry name" value="GAF domain-like"/>
    <property type="match status" value="1"/>
</dbReference>
<dbReference type="InterPro" id="IPR035965">
    <property type="entry name" value="PAS-like_dom_sf"/>
</dbReference>
<feature type="domain" description="PAC" evidence="9">
    <location>
        <begin position="387"/>
        <end position="438"/>
    </location>
</feature>
<dbReference type="SMART" id="SM00387">
    <property type="entry name" value="HATPase_c"/>
    <property type="match status" value="1"/>
</dbReference>
<sequence length="934" mass="108544">MVAKMRHGNEFFENKNRLGELIKYRILNTPPEKKFDDLAKLMAMTCDVPIALVSFMDDKNQYFKSRYGIDFTENPIENSFCNHILKTPNKVTEISNLRKDNSVSQNPFVVNNPKLSFYAGYPLINADGYLLGSICLYGFQVKKLTDTQKDALKIIAQQIIELLELRKSQLFIDEAKNKRLLDNVNLKKGIDAIGLATWEWNITTNVCQFSNGWAELLGYKLSELEPTSFQTWVDLVHPDDISIASENYYNALIKHDNILDVEFRMRKKDGKYLWIQSKGKTIKKDTNGKPIIAFGIHIDINDKKLAEKQLKRINENIPAAVFRYVAYSNGTSELLYYTKKLNQLYDLPEDLSLDGDNIKLVWNKIHPDDLTKVQAAVEKSKKELSEYKADYRIINDNGKTKWLSASGSIFFSNDEETVWDTAVFDVTEEKLASIKLEEINNQLKKAQKIGKLGYWKHNLDQDSLTWSTEIYNLLELDENKTTPSFELFYNMLHPEDKQQFYEESTKAQVENKVALIEHRILLPDGRIKWFELTTGIEDFNLKNEKIREWVVQDITEQKLLSISVEESNNRFRLATQATADIIWDWDIKENRILFGENFSKFIKNDFEDDQIKSDYFIRKCIHANDRSRVRKSLMNALNNEEDYWKCKYRVKSNEGDYLYIQDNALIIRDKKGKALRMVGVMNEITEQKEQTKKLRQLNKILKIKSLDLIRSNDDLEQFAYVASHDLQEPLRMITSFLTLLEKRYEDKLDDKAKTYIHFAVDGAKRMRTIILDLLDYSRVGKTESKLTNVDVNELVNDVINFNHRTISKLNATIKVEELPIINSYNSELTHVFSNIMGNALKYQVPNIKPEIIISCSDIKTHWEFSIEDNGIGIDEKYTDQVFVIFKRLHSKEEYSGTGIGLAISKKIINTLGGKIWIEKAKKQGSIFKFTIKKQ</sequence>
<dbReference type="RefSeq" id="WP_415866742.1">
    <property type="nucleotide sequence ID" value="NZ_CP134537.1"/>
</dbReference>
<dbReference type="Proteomes" id="UP001302806">
    <property type="component" value="Chromosome"/>
</dbReference>
<feature type="domain" description="PAC" evidence="9">
    <location>
        <begin position="644"/>
        <end position="696"/>
    </location>
</feature>
<evidence type="ECO:0000256" key="1">
    <source>
        <dbReference type="ARBA" id="ARBA00000085"/>
    </source>
</evidence>
<keyword evidence="3" id="KW-0597">Phosphoprotein</keyword>
<dbReference type="SMART" id="SM00086">
    <property type="entry name" value="PAC"/>
    <property type="match status" value="4"/>
</dbReference>
<dbReference type="Gene3D" id="1.10.287.130">
    <property type="match status" value="1"/>
</dbReference>
<dbReference type="SUPFAM" id="SSF47384">
    <property type="entry name" value="Homodimeric domain of signal transducing histidine kinase"/>
    <property type="match status" value="1"/>
</dbReference>
<evidence type="ECO:0000256" key="5">
    <source>
        <dbReference type="ARBA" id="ARBA00022777"/>
    </source>
</evidence>
<dbReference type="PROSITE" id="PS50109">
    <property type="entry name" value="HIS_KIN"/>
    <property type="match status" value="1"/>
</dbReference>
<keyword evidence="6" id="KW-0175">Coiled coil</keyword>
<dbReference type="InterPro" id="IPR004358">
    <property type="entry name" value="Sig_transdc_His_kin-like_C"/>
</dbReference>
<dbReference type="EC" id="2.7.13.3" evidence="2"/>
<dbReference type="InterPro" id="IPR003594">
    <property type="entry name" value="HATPase_dom"/>
</dbReference>
<dbReference type="InterPro" id="IPR000014">
    <property type="entry name" value="PAS"/>
</dbReference>
<feature type="domain" description="PAC" evidence="9">
    <location>
        <begin position="259"/>
        <end position="312"/>
    </location>
</feature>
<dbReference type="InterPro" id="IPR036097">
    <property type="entry name" value="HisK_dim/P_sf"/>
</dbReference>
<dbReference type="Gene3D" id="3.30.450.20">
    <property type="entry name" value="PAS domain"/>
    <property type="match status" value="4"/>
</dbReference>
<dbReference type="InterPro" id="IPR052162">
    <property type="entry name" value="Sensor_kinase/Photoreceptor"/>
</dbReference>
<feature type="coiled-coil region" evidence="6">
    <location>
        <begin position="370"/>
        <end position="397"/>
    </location>
</feature>
<dbReference type="PANTHER" id="PTHR43304">
    <property type="entry name" value="PHYTOCHROME-LIKE PROTEIN CPH1"/>
    <property type="match status" value="1"/>
</dbReference>
<dbReference type="SMART" id="SM00388">
    <property type="entry name" value="HisKA"/>
    <property type="match status" value="1"/>
</dbReference>
<dbReference type="SUPFAM" id="SSF55874">
    <property type="entry name" value="ATPase domain of HSP90 chaperone/DNA topoisomerase II/histidine kinase"/>
    <property type="match status" value="1"/>
</dbReference>
<dbReference type="CDD" id="cd00130">
    <property type="entry name" value="PAS"/>
    <property type="match status" value="3"/>
</dbReference>
<dbReference type="InterPro" id="IPR013655">
    <property type="entry name" value="PAS_fold_3"/>
</dbReference>
<gene>
    <name evidence="10" type="ORF">RHP51_07465</name>
</gene>
<proteinExistence type="predicted"/>
<dbReference type="Pfam" id="PF08447">
    <property type="entry name" value="PAS_3"/>
    <property type="match status" value="4"/>
</dbReference>
<evidence type="ECO:0000256" key="3">
    <source>
        <dbReference type="ARBA" id="ARBA00022553"/>
    </source>
</evidence>
<dbReference type="InterPro" id="IPR001610">
    <property type="entry name" value="PAC"/>
</dbReference>
<dbReference type="SMART" id="SM00091">
    <property type="entry name" value="PAS"/>
    <property type="match status" value="3"/>
</dbReference>
<name>A0ABY9XXY0_9FLAO</name>
<organism evidence="10 11">
    <name type="scientific">Thalassobellus suaedae</name>
    <dbReference type="NCBI Taxonomy" id="3074124"/>
    <lineage>
        <taxon>Bacteria</taxon>
        <taxon>Pseudomonadati</taxon>
        <taxon>Bacteroidota</taxon>
        <taxon>Flavobacteriia</taxon>
        <taxon>Flavobacteriales</taxon>
        <taxon>Flavobacteriaceae</taxon>
        <taxon>Thalassobellus</taxon>
    </lineage>
</organism>
<protein>
    <recommendedName>
        <fullName evidence="2">histidine kinase</fullName>
        <ecNumber evidence="2">2.7.13.3</ecNumber>
    </recommendedName>
</protein>
<dbReference type="CDD" id="cd00082">
    <property type="entry name" value="HisKA"/>
    <property type="match status" value="1"/>
</dbReference>
<evidence type="ECO:0000259" key="9">
    <source>
        <dbReference type="PROSITE" id="PS50113"/>
    </source>
</evidence>
<dbReference type="Pfam" id="PF00512">
    <property type="entry name" value="HisKA"/>
    <property type="match status" value="1"/>
</dbReference>
<evidence type="ECO:0000256" key="4">
    <source>
        <dbReference type="ARBA" id="ARBA00022679"/>
    </source>
</evidence>
<dbReference type="EMBL" id="CP134537">
    <property type="protein sequence ID" value="WNH10484.1"/>
    <property type="molecule type" value="Genomic_DNA"/>
</dbReference>
<feature type="domain" description="PAS" evidence="8">
    <location>
        <begin position="182"/>
        <end position="255"/>
    </location>
</feature>
<keyword evidence="4" id="KW-0808">Transferase</keyword>
<comment type="catalytic activity">
    <reaction evidence="1">
        <text>ATP + protein L-histidine = ADP + protein N-phospho-L-histidine.</text>
        <dbReference type="EC" id="2.7.13.3"/>
    </reaction>
</comment>
<dbReference type="SUPFAM" id="SSF55785">
    <property type="entry name" value="PYP-like sensor domain (PAS domain)"/>
    <property type="match status" value="4"/>
</dbReference>
<dbReference type="PROSITE" id="PS50112">
    <property type="entry name" value="PAS"/>
    <property type="match status" value="1"/>
</dbReference>
<dbReference type="PRINTS" id="PR00344">
    <property type="entry name" value="BCTRLSENSOR"/>
</dbReference>
<evidence type="ECO:0000256" key="2">
    <source>
        <dbReference type="ARBA" id="ARBA00012438"/>
    </source>
</evidence>
<evidence type="ECO:0000259" key="8">
    <source>
        <dbReference type="PROSITE" id="PS50112"/>
    </source>
</evidence>
<dbReference type="InterPro" id="IPR003661">
    <property type="entry name" value="HisK_dim/P_dom"/>
</dbReference>
<dbReference type="InterPro" id="IPR005467">
    <property type="entry name" value="His_kinase_dom"/>
</dbReference>
<dbReference type="Gene3D" id="3.30.565.10">
    <property type="entry name" value="Histidine kinase-like ATPase, C-terminal domain"/>
    <property type="match status" value="1"/>
</dbReference>
<dbReference type="Gene3D" id="3.30.450.40">
    <property type="match status" value="1"/>
</dbReference>
<dbReference type="PROSITE" id="PS50113">
    <property type="entry name" value="PAC"/>
    <property type="match status" value="3"/>
</dbReference>